<gene>
    <name evidence="1" type="ORF">LOAG_13338</name>
</gene>
<evidence type="ECO:0000313" key="1">
    <source>
        <dbReference type="EMBL" id="EFO15175.1"/>
    </source>
</evidence>
<dbReference type="KEGG" id="loa:LOAG_13338"/>
<dbReference type="EMBL" id="JH712154">
    <property type="protein sequence ID" value="EFO15175.1"/>
    <property type="molecule type" value="Genomic_DNA"/>
</dbReference>
<sequence length="53" mass="6206">KRYPKRTTFQNAAKKGKTAMHEMFTKPPNDDIFADPIWPPPTSFCLNECEHLR</sequence>
<dbReference type="CTD" id="9950808"/>
<name>A0A1S0TJK0_LOALO</name>
<dbReference type="RefSeq" id="XP_003148895.1">
    <property type="nucleotide sequence ID" value="XM_003148847.1"/>
</dbReference>
<dbReference type="GeneID" id="9950808"/>
<proteinExistence type="predicted"/>
<feature type="non-terminal residue" evidence="1">
    <location>
        <position position="1"/>
    </location>
</feature>
<dbReference type="AlphaFoldDB" id="A0A1S0TJK0"/>
<reference evidence="1" key="1">
    <citation type="submission" date="2012-04" db="EMBL/GenBank/DDBJ databases">
        <title>The Genome Sequence of Loa loa.</title>
        <authorList>
            <consortium name="The Broad Institute Genome Sequencing Platform"/>
            <consortium name="Broad Institute Genome Sequencing Center for Infectious Disease"/>
            <person name="Nutman T.B."/>
            <person name="Fink D.L."/>
            <person name="Russ C."/>
            <person name="Young S."/>
            <person name="Zeng Q."/>
            <person name="Gargeya S."/>
            <person name="Alvarado L."/>
            <person name="Berlin A."/>
            <person name="Chapman S.B."/>
            <person name="Chen Z."/>
            <person name="Freedman E."/>
            <person name="Gellesch M."/>
            <person name="Goldberg J."/>
            <person name="Griggs A."/>
            <person name="Gujja S."/>
            <person name="Heilman E.R."/>
            <person name="Heiman D."/>
            <person name="Howarth C."/>
            <person name="Mehta T."/>
            <person name="Neiman D."/>
            <person name="Pearson M."/>
            <person name="Roberts A."/>
            <person name="Saif S."/>
            <person name="Shea T."/>
            <person name="Shenoy N."/>
            <person name="Sisk P."/>
            <person name="Stolte C."/>
            <person name="Sykes S."/>
            <person name="White J."/>
            <person name="Yandava C."/>
            <person name="Haas B."/>
            <person name="Henn M.R."/>
            <person name="Nusbaum C."/>
            <person name="Birren B."/>
        </authorList>
    </citation>
    <scope>NUCLEOTIDE SEQUENCE [LARGE SCALE GENOMIC DNA]</scope>
</reference>
<accession>A0A1S0TJK0</accession>
<dbReference type="InParanoid" id="A0A1S0TJK0"/>
<protein>
    <submittedName>
        <fullName evidence="1">Uncharacterized protein</fullName>
    </submittedName>
</protein>
<organism evidence="1">
    <name type="scientific">Loa loa</name>
    <name type="common">Eye worm</name>
    <name type="synonym">Filaria loa</name>
    <dbReference type="NCBI Taxonomy" id="7209"/>
    <lineage>
        <taxon>Eukaryota</taxon>
        <taxon>Metazoa</taxon>
        <taxon>Ecdysozoa</taxon>
        <taxon>Nematoda</taxon>
        <taxon>Chromadorea</taxon>
        <taxon>Rhabditida</taxon>
        <taxon>Spirurina</taxon>
        <taxon>Spiruromorpha</taxon>
        <taxon>Filarioidea</taxon>
        <taxon>Onchocercidae</taxon>
        <taxon>Loa</taxon>
    </lineage>
</organism>